<evidence type="ECO:0000256" key="14">
    <source>
        <dbReference type="ARBA" id="ARBA00023014"/>
    </source>
</evidence>
<evidence type="ECO:0000256" key="17">
    <source>
        <dbReference type="ARBA" id="ARBA00034078"/>
    </source>
</evidence>
<comment type="cofactor">
    <cofactor evidence="1">
        <name>Mo-bis(molybdopterin guanine dinucleotide)</name>
        <dbReference type="ChEBI" id="CHEBI:60539"/>
    </cofactor>
</comment>
<keyword evidence="13" id="KW-0408">Iron</keyword>
<dbReference type="InterPro" id="IPR006656">
    <property type="entry name" value="Mopterin_OxRdtase"/>
</dbReference>
<dbReference type="SMART" id="SM00926">
    <property type="entry name" value="Molybdop_Fe4S4"/>
    <property type="match status" value="1"/>
</dbReference>
<name>A0A2M6ZIP9_9BACT</name>
<dbReference type="InterPro" id="IPR050123">
    <property type="entry name" value="Prok_molybdopt-oxidoreductase"/>
</dbReference>
<keyword evidence="7" id="KW-0500">Molybdenum</keyword>
<dbReference type="Pfam" id="PF22117">
    <property type="entry name" value="Fer4_Nqo3"/>
    <property type="match status" value="1"/>
</dbReference>
<evidence type="ECO:0000256" key="16">
    <source>
        <dbReference type="ARBA" id="ARBA00023136"/>
    </source>
</evidence>
<evidence type="ECO:0000259" key="19">
    <source>
        <dbReference type="PROSITE" id="PS51379"/>
    </source>
</evidence>
<evidence type="ECO:0000256" key="13">
    <source>
        <dbReference type="ARBA" id="ARBA00023004"/>
    </source>
</evidence>
<dbReference type="Pfam" id="PF04879">
    <property type="entry name" value="Molybdop_Fe4S4"/>
    <property type="match status" value="1"/>
</dbReference>
<dbReference type="Pfam" id="PF10588">
    <property type="entry name" value="NADH-G_4Fe-4S_3"/>
    <property type="match status" value="1"/>
</dbReference>
<dbReference type="InterPro" id="IPR054351">
    <property type="entry name" value="NADH_UbQ_OxRdtase_ferredoxin"/>
</dbReference>
<dbReference type="InterPro" id="IPR001041">
    <property type="entry name" value="2Fe-2S_ferredoxin-type"/>
</dbReference>
<dbReference type="GO" id="GO:0051539">
    <property type="term" value="F:4 iron, 4 sulfur cluster binding"/>
    <property type="evidence" value="ECO:0007669"/>
    <property type="project" value="UniProtKB-KW"/>
</dbReference>
<dbReference type="GO" id="GO:0003954">
    <property type="term" value="F:NADH dehydrogenase activity"/>
    <property type="evidence" value="ECO:0007669"/>
    <property type="project" value="TreeGrafter"/>
</dbReference>
<dbReference type="PROSITE" id="PS51839">
    <property type="entry name" value="4FE4S_HC3"/>
    <property type="match status" value="1"/>
</dbReference>
<organism evidence="22 23">
    <name type="scientific">Candidatus Desantisbacteria bacterium CG07_land_8_20_14_0_80_39_15</name>
    <dbReference type="NCBI Taxonomy" id="1974549"/>
    <lineage>
        <taxon>Bacteria</taxon>
        <taxon>Candidatus Desantisiibacteriota</taxon>
    </lineage>
</organism>
<evidence type="ECO:0000256" key="10">
    <source>
        <dbReference type="ARBA" id="ARBA00022737"/>
    </source>
</evidence>
<dbReference type="Gene3D" id="3.40.228.10">
    <property type="entry name" value="Dimethylsulfoxide Reductase, domain 2"/>
    <property type="match status" value="1"/>
</dbReference>
<dbReference type="SUPFAM" id="SSF53706">
    <property type="entry name" value="Formate dehydrogenase/DMSO reductase, domains 1-3"/>
    <property type="match status" value="1"/>
</dbReference>
<dbReference type="InterPro" id="IPR036010">
    <property type="entry name" value="2Fe-2S_ferredoxin-like_sf"/>
</dbReference>
<dbReference type="InterPro" id="IPR006655">
    <property type="entry name" value="Mopterin_OxRdtase_prok_CS"/>
</dbReference>
<dbReference type="Pfam" id="PF01568">
    <property type="entry name" value="Molydop_binding"/>
    <property type="match status" value="1"/>
</dbReference>
<dbReference type="GO" id="GO:0022904">
    <property type="term" value="P:respiratory electron transport chain"/>
    <property type="evidence" value="ECO:0007669"/>
    <property type="project" value="TreeGrafter"/>
</dbReference>
<dbReference type="InterPro" id="IPR017896">
    <property type="entry name" value="4Fe4S_Fe-S-bd"/>
</dbReference>
<dbReference type="Gene3D" id="3.40.50.740">
    <property type="match status" value="1"/>
</dbReference>
<reference evidence="23" key="1">
    <citation type="submission" date="2017-09" db="EMBL/GenBank/DDBJ databases">
        <title>Depth-based differentiation of microbial function through sediment-hosted aquifers and enrichment of novel symbionts in the deep terrestrial subsurface.</title>
        <authorList>
            <person name="Probst A.J."/>
            <person name="Ladd B."/>
            <person name="Jarett J.K."/>
            <person name="Geller-Mcgrath D.E."/>
            <person name="Sieber C.M.K."/>
            <person name="Emerson J.B."/>
            <person name="Anantharaman K."/>
            <person name="Thomas B.C."/>
            <person name="Malmstrom R."/>
            <person name="Stieglmeier M."/>
            <person name="Klingl A."/>
            <person name="Woyke T."/>
            <person name="Ryan C.M."/>
            <person name="Banfield J.F."/>
        </authorList>
    </citation>
    <scope>NUCLEOTIDE SEQUENCE [LARGE SCALE GENOMIC DNA]</scope>
</reference>
<dbReference type="PROSITE" id="PS51085">
    <property type="entry name" value="2FE2S_FER_2"/>
    <property type="match status" value="1"/>
</dbReference>
<dbReference type="FunFam" id="3.40.228.10:FF:000002">
    <property type="entry name" value="Formate dehydrogenase subunit alpha"/>
    <property type="match status" value="1"/>
</dbReference>
<dbReference type="Proteomes" id="UP000229227">
    <property type="component" value="Unassembled WGS sequence"/>
</dbReference>
<evidence type="ECO:0000256" key="1">
    <source>
        <dbReference type="ARBA" id="ARBA00001942"/>
    </source>
</evidence>
<dbReference type="GO" id="GO:0046872">
    <property type="term" value="F:metal ion binding"/>
    <property type="evidence" value="ECO:0007669"/>
    <property type="project" value="UniProtKB-KW"/>
</dbReference>
<keyword evidence="6" id="KW-0004">4Fe-4S</keyword>
<dbReference type="InterPro" id="IPR041924">
    <property type="entry name" value="Formate_Dh-H_N"/>
</dbReference>
<evidence type="ECO:0000256" key="7">
    <source>
        <dbReference type="ARBA" id="ARBA00022505"/>
    </source>
</evidence>
<dbReference type="PANTHER" id="PTHR43105:SF14">
    <property type="entry name" value="FORMATE DEHYDROGENASE H"/>
    <property type="match status" value="1"/>
</dbReference>
<dbReference type="SUPFAM" id="SSF54292">
    <property type="entry name" value="2Fe-2S ferredoxin-like"/>
    <property type="match status" value="1"/>
</dbReference>
<evidence type="ECO:0000259" key="21">
    <source>
        <dbReference type="PROSITE" id="PS51839"/>
    </source>
</evidence>
<keyword evidence="16" id="KW-0472">Membrane</keyword>
<dbReference type="FunFam" id="3.10.20.740:FF:000004">
    <property type="entry name" value="NADH-quinone oxidoreductase"/>
    <property type="match status" value="1"/>
</dbReference>
<evidence type="ECO:0000256" key="9">
    <source>
        <dbReference type="ARBA" id="ARBA00022723"/>
    </source>
</evidence>
<keyword evidence="11" id="KW-1278">Translocase</keyword>
<keyword evidence="15" id="KW-0520">NAD</keyword>
<dbReference type="FunFam" id="3.30.70.20:FF:000035">
    <property type="entry name" value="Iron hydrogenase 1"/>
    <property type="match status" value="1"/>
</dbReference>
<accession>A0A2M6ZIP9</accession>
<dbReference type="InterPro" id="IPR006478">
    <property type="entry name" value="Formate_DH_asu"/>
</dbReference>
<evidence type="ECO:0000259" key="18">
    <source>
        <dbReference type="PROSITE" id="PS51085"/>
    </source>
</evidence>
<dbReference type="InterPro" id="IPR017900">
    <property type="entry name" value="4Fe4S_Fe_S_CS"/>
</dbReference>
<evidence type="ECO:0000256" key="12">
    <source>
        <dbReference type="ARBA" id="ARBA00023002"/>
    </source>
</evidence>
<dbReference type="PANTHER" id="PTHR43105">
    <property type="entry name" value="RESPIRATORY NITRATE REDUCTASE"/>
    <property type="match status" value="1"/>
</dbReference>
<dbReference type="InterPro" id="IPR041925">
    <property type="entry name" value="CT_Formate-Dh_H"/>
</dbReference>
<dbReference type="Gene3D" id="2.40.40.20">
    <property type="match status" value="1"/>
</dbReference>
<dbReference type="FunFam" id="2.20.25.90:FF:000001">
    <property type="entry name" value="Formate dehydrogenase subunit alpha"/>
    <property type="match status" value="1"/>
</dbReference>
<dbReference type="InterPro" id="IPR019574">
    <property type="entry name" value="NADH_UbQ_OxRdtase_Gsu_4Fe4S-bd"/>
</dbReference>
<dbReference type="PROSITE" id="PS00198">
    <property type="entry name" value="4FE4S_FER_1"/>
    <property type="match status" value="1"/>
</dbReference>
<evidence type="ECO:0000256" key="4">
    <source>
        <dbReference type="ARBA" id="ARBA00005404"/>
    </source>
</evidence>
<dbReference type="SMART" id="SM00929">
    <property type="entry name" value="NADH-G_4Fe-4S_3"/>
    <property type="match status" value="1"/>
</dbReference>
<dbReference type="GO" id="GO:0008863">
    <property type="term" value="F:formate dehydrogenase (NAD+) activity"/>
    <property type="evidence" value="ECO:0007669"/>
    <property type="project" value="InterPro"/>
</dbReference>
<comment type="similarity">
    <text evidence="4">Belongs to the complex I 75 kDa subunit family.</text>
</comment>
<keyword evidence="8" id="KW-0001">2Fe-2S</keyword>
<comment type="cofactor">
    <cofactor evidence="17">
        <name>[2Fe-2S] cluster</name>
        <dbReference type="ChEBI" id="CHEBI:190135"/>
    </cofactor>
</comment>
<feature type="domain" description="4Fe-4S ferredoxin-type" evidence="19">
    <location>
        <begin position="143"/>
        <end position="176"/>
    </location>
</feature>
<dbReference type="Gene3D" id="3.10.20.740">
    <property type="match status" value="1"/>
</dbReference>
<keyword evidence="9" id="KW-0479">Metal-binding</keyword>
<keyword evidence="14" id="KW-0411">Iron-sulfur</keyword>
<dbReference type="CDD" id="cd00207">
    <property type="entry name" value="fer2"/>
    <property type="match status" value="1"/>
</dbReference>
<dbReference type="GO" id="GO:0015942">
    <property type="term" value="P:formate metabolic process"/>
    <property type="evidence" value="ECO:0007669"/>
    <property type="project" value="InterPro"/>
</dbReference>
<dbReference type="Pfam" id="PF00384">
    <property type="entry name" value="Molybdopterin"/>
    <property type="match status" value="1"/>
</dbReference>
<dbReference type="InterPro" id="IPR009010">
    <property type="entry name" value="Asp_de-COase-like_dom_sf"/>
</dbReference>
<dbReference type="EMBL" id="PEWN01000002">
    <property type="protein sequence ID" value="PIU52271.1"/>
    <property type="molecule type" value="Genomic_DNA"/>
</dbReference>
<dbReference type="PROSITE" id="PS51379">
    <property type="entry name" value="4FE4S_FER_2"/>
    <property type="match status" value="2"/>
</dbReference>
<evidence type="ECO:0000256" key="15">
    <source>
        <dbReference type="ARBA" id="ARBA00023027"/>
    </source>
</evidence>
<feature type="domain" description="4Fe-4S His(Cys)3-ligated-type" evidence="21">
    <location>
        <begin position="84"/>
        <end position="123"/>
    </location>
</feature>
<dbReference type="GO" id="GO:0051537">
    <property type="term" value="F:2 iron, 2 sulfur cluster binding"/>
    <property type="evidence" value="ECO:0007669"/>
    <property type="project" value="UniProtKB-KW"/>
</dbReference>
<dbReference type="Gene3D" id="2.20.25.90">
    <property type="entry name" value="ADC-like domains"/>
    <property type="match status" value="1"/>
</dbReference>
<feature type="domain" description="2Fe-2S ferredoxin-type" evidence="18">
    <location>
        <begin position="3"/>
        <end position="84"/>
    </location>
</feature>
<dbReference type="AlphaFoldDB" id="A0A2M6ZIP9"/>
<dbReference type="InterPro" id="IPR006963">
    <property type="entry name" value="Mopterin_OxRdtase_4Fe-4S_dom"/>
</dbReference>
<dbReference type="CDD" id="cd02790">
    <property type="entry name" value="MopB_CT_Formate-Dh_H"/>
    <property type="match status" value="1"/>
</dbReference>
<evidence type="ECO:0000256" key="11">
    <source>
        <dbReference type="ARBA" id="ARBA00022967"/>
    </source>
</evidence>
<dbReference type="SUPFAM" id="SSF50692">
    <property type="entry name" value="ADC-like"/>
    <property type="match status" value="1"/>
</dbReference>
<dbReference type="PIRSF" id="PIRSF036643">
    <property type="entry name" value="FDH_alpha"/>
    <property type="match status" value="1"/>
</dbReference>
<evidence type="ECO:0000256" key="6">
    <source>
        <dbReference type="ARBA" id="ARBA00022485"/>
    </source>
</evidence>
<evidence type="ECO:0000256" key="3">
    <source>
        <dbReference type="ARBA" id="ARBA00004370"/>
    </source>
</evidence>
<dbReference type="PROSITE" id="PS00490">
    <property type="entry name" value="MOLYBDOPTERIN_PROK_2"/>
    <property type="match status" value="1"/>
</dbReference>
<dbReference type="SUPFAM" id="SSF54862">
    <property type="entry name" value="4Fe-4S ferredoxins"/>
    <property type="match status" value="1"/>
</dbReference>
<comment type="caution">
    <text evidence="22">The sequence shown here is derived from an EMBL/GenBank/DDBJ whole genome shotgun (WGS) entry which is preliminary data.</text>
</comment>
<proteinExistence type="inferred from homology"/>
<comment type="similarity">
    <text evidence="5">In the C-terminal section; belongs to the prokaryotic molybdopterin-containing oxidoreductase family.</text>
</comment>
<evidence type="ECO:0000259" key="20">
    <source>
        <dbReference type="PROSITE" id="PS51669"/>
    </source>
</evidence>
<sequence>MGEKIKLNINGKEVEAVKGMTIMESADLVDIHIPHLCHSKKEKRIPPSSSCRICVVEVEGMKSLTASCSCPVSSGMVVKTNSERVQKARRVNLELLLSNHPLDCITCEMSGNCELEKVAYELGVSSSSFQGEKVNYPMDAGNPFIVRDYNKCILCGRCVDACAEIQFDSAIDFSNRGFRTKISAAFDKPLQESTCEFCGRCISVCPVGALTEKMRRFKGREWELKKVQTICPYCGCGCSIELNIKDNKIVKVTANQSVGVNEGSLCVKGKFGYDFVSHTARLKKPLLKKNVKFVEYEWEEALEFIAQKLKELKNKYGPGAIAGLSSAKCTNEENYLFQKFIRAVIGTNNVDHCARLCHASTIAGLTKAFGSGAMTNSIAELENAKCILITGSNTSEAHPIIALRIKAAVKKNGAKLIVVDPRRIDITRFADLYLQHRPGTDVALFNGIMNVILKENLQDEEFIKNRTEGFEEYRKVIEKYDPKYVEKITGVPVEKIIEAARIYGRLHPATIIYSMGITQHTTGTDNVLTLANLAMLTGNIGKKSCGVNPLRGQNNVQGACDMGALPDLLPGYKSVVDETSRKIFEECWGKNIPSNPGLTVVEMMHAAMKGSIKGMYIMGENPFLSDPNSNEVRKALKNLEFLVVQDIFLSETAEYADVILPAASFAEKDGTFTNTERRVQLIRKALESPGESKPDWEIICMLGQKMGYQMSYCGPAEIMEEIAMTTPIYGGIRHNRLEEEGLQWPCPDMNHPGTPILHRDKFNRGKGLFSPVEYNGPAETPDSDYPFVLTTGRILYHYHTGTMTRHSTGLNEIRPEGIAEINSEDAEKLKLKTGDIVEVSSRRGNVRVKAEVSERPAPGIIFMAFHFKEASANILTNDALDPVAKIPEFKVCAVKIRKI</sequence>
<dbReference type="FunFam" id="2.40.40.20:FF:000005">
    <property type="entry name" value="Periplasmic nitrate reductase"/>
    <property type="match status" value="1"/>
</dbReference>
<dbReference type="PROSITE" id="PS51669">
    <property type="entry name" value="4FE4S_MOW_BIS_MGD"/>
    <property type="match status" value="1"/>
</dbReference>
<keyword evidence="10" id="KW-0677">Repeat</keyword>
<keyword evidence="12" id="KW-0560">Oxidoreductase</keyword>
<protein>
    <submittedName>
        <fullName evidence="22">Formate dehydrogenase subunit alpha</fullName>
    </submittedName>
</protein>
<dbReference type="GO" id="GO:0016020">
    <property type="term" value="C:membrane"/>
    <property type="evidence" value="ECO:0007669"/>
    <property type="project" value="UniProtKB-SubCell"/>
</dbReference>
<feature type="domain" description="4Fe-4S ferredoxin-type" evidence="19">
    <location>
        <begin position="186"/>
        <end position="215"/>
    </location>
</feature>
<evidence type="ECO:0000313" key="23">
    <source>
        <dbReference type="Proteomes" id="UP000229227"/>
    </source>
</evidence>
<feature type="domain" description="4Fe-4S Mo/W bis-MGD-type" evidence="20">
    <location>
        <begin position="224"/>
        <end position="280"/>
    </location>
</feature>
<evidence type="ECO:0000256" key="8">
    <source>
        <dbReference type="ARBA" id="ARBA00022714"/>
    </source>
</evidence>
<comment type="subcellular location">
    <subcellularLocation>
        <location evidence="3">Membrane</location>
    </subcellularLocation>
</comment>
<dbReference type="InterPro" id="IPR006657">
    <property type="entry name" value="MoPterin_dinucl-bd_dom"/>
</dbReference>
<dbReference type="Gene3D" id="3.30.70.20">
    <property type="match status" value="1"/>
</dbReference>
<evidence type="ECO:0000313" key="22">
    <source>
        <dbReference type="EMBL" id="PIU52271.1"/>
    </source>
</evidence>
<comment type="cofactor">
    <cofactor evidence="2">
        <name>[4Fe-4S] cluster</name>
        <dbReference type="ChEBI" id="CHEBI:49883"/>
    </cofactor>
</comment>
<gene>
    <name evidence="22" type="ORF">COS91_00180</name>
</gene>
<evidence type="ECO:0000256" key="5">
    <source>
        <dbReference type="ARBA" id="ARBA00007023"/>
    </source>
</evidence>
<dbReference type="GO" id="GO:0043546">
    <property type="term" value="F:molybdopterin cofactor binding"/>
    <property type="evidence" value="ECO:0007669"/>
    <property type="project" value="InterPro"/>
</dbReference>
<dbReference type="CDD" id="cd02753">
    <property type="entry name" value="MopB_Formate-Dh-H"/>
    <property type="match status" value="1"/>
</dbReference>
<dbReference type="Pfam" id="PF13510">
    <property type="entry name" value="Fer2_4"/>
    <property type="match status" value="1"/>
</dbReference>
<evidence type="ECO:0000256" key="2">
    <source>
        <dbReference type="ARBA" id="ARBA00001966"/>
    </source>
</evidence>
<dbReference type="NCBIfam" id="TIGR01591">
    <property type="entry name" value="Fdh-alpha"/>
    <property type="match status" value="1"/>
</dbReference>